<evidence type="ECO:0000313" key="2">
    <source>
        <dbReference type="EMBL" id="TCV02165.1"/>
    </source>
</evidence>
<name>A0A4R3VH16_ROSSA</name>
<feature type="non-terminal residue" evidence="2">
    <location>
        <position position="194"/>
    </location>
</feature>
<accession>A0A4R3VH16</accession>
<protein>
    <submittedName>
        <fullName evidence="2">DDE family transposase</fullName>
    </submittedName>
</protein>
<feature type="domain" description="Transposase DDE" evidence="1">
    <location>
        <begin position="17"/>
        <end position="193"/>
    </location>
</feature>
<keyword evidence="3" id="KW-1185">Reference proteome</keyword>
<comment type="caution">
    <text evidence="2">The sequence shown here is derived from an EMBL/GenBank/DDBJ whole genome shotgun (WGS) entry which is preliminary data.</text>
</comment>
<dbReference type="EMBL" id="SMBU01000005">
    <property type="protein sequence ID" value="TCV02165.1"/>
    <property type="molecule type" value="Genomic_DNA"/>
</dbReference>
<dbReference type="Proteomes" id="UP000295110">
    <property type="component" value="Unassembled WGS sequence"/>
</dbReference>
<sequence length="194" mass="21246">MVVDTLGGRMHVRWDEGAAATPNGQLVFFAEFLAAAGVFDRWVEACPLAYTSPNAPGKRDVLGTLVLAILAGHKRYAHVTALRGDAVASQALGMNKVVSEDALRRALQRIDEPSSEAWLRPALLDSVREALDRPWVLDIDASIKPLYGRQEGAELGYNPHKPGRPSHVLHTYWVGNLRLVLDVQLNPGKQHTSV</sequence>
<dbReference type="Pfam" id="PF13701">
    <property type="entry name" value="DDE_Tnp_1_4"/>
    <property type="match status" value="1"/>
</dbReference>
<dbReference type="AlphaFoldDB" id="A0A4R3VH16"/>
<organism evidence="2 3">
    <name type="scientific">Roseateles saccharophilus</name>
    <name type="common">Pseudomonas saccharophila</name>
    <dbReference type="NCBI Taxonomy" id="304"/>
    <lineage>
        <taxon>Bacteria</taxon>
        <taxon>Pseudomonadati</taxon>
        <taxon>Pseudomonadota</taxon>
        <taxon>Betaproteobacteria</taxon>
        <taxon>Burkholderiales</taxon>
        <taxon>Sphaerotilaceae</taxon>
        <taxon>Roseateles</taxon>
    </lineage>
</organism>
<evidence type="ECO:0000313" key="3">
    <source>
        <dbReference type="Proteomes" id="UP000295110"/>
    </source>
</evidence>
<dbReference type="InterPro" id="IPR025668">
    <property type="entry name" value="Tnp_DDE_dom"/>
</dbReference>
<reference evidence="2 3" key="1">
    <citation type="submission" date="2019-03" db="EMBL/GenBank/DDBJ databases">
        <title>Genomic Encyclopedia of Type Strains, Phase IV (KMG-IV): sequencing the most valuable type-strain genomes for metagenomic binning, comparative biology and taxonomic classification.</title>
        <authorList>
            <person name="Goeker M."/>
        </authorList>
    </citation>
    <scope>NUCLEOTIDE SEQUENCE [LARGE SCALE GENOMIC DNA]</scope>
    <source>
        <strain evidence="2 3">DSM 654</strain>
    </source>
</reference>
<gene>
    <name evidence="2" type="ORF">EV671_1005201</name>
</gene>
<proteinExistence type="predicted"/>
<evidence type="ECO:0000259" key="1">
    <source>
        <dbReference type="Pfam" id="PF13701"/>
    </source>
</evidence>